<dbReference type="InParanoid" id="A0A369IYD7"/>
<dbReference type="EMBL" id="LUEZ02000096">
    <property type="protein sequence ID" value="RDB14779.1"/>
    <property type="molecule type" value="Genomic_DNA"/>
</dbReference>
<accession>A0A369IYD7</accession>
<sequence length="134" mass="14985">MNSGGWAARLSPTWSVLFDQYVSLSQLSPVDFVTPIHRSRSRLSSSMFLLEFTLSVALHSDPHPSRATLIYPSIVLLSIECPGPNGVLILMQLAHLMDTGMSTLASTHELSSLIGIFMLRRCLHFDDHYRPLNF</sequence>
<evidence type="ECO:0000313" key="2">
    <source>
        <dbReference type="Proteomes" id="UP000076154"/>
    </source>
</evidence>
<dbReference type="Proteomes" id="UP000076154">
    <property type="component" value="Unassembled WGS sequence"/>
</dbReference>
<comment type="caution">
    <text evidence="1">The sequence shown here is derived from an EMBL/GenBank/DDBJ whole genome shotgun (WGS) entry which is preliminary data.</text>
</comment>
<protein>
    <submittedName>
        <fullName evidence="1">Uncharacterized protein</fullName>
    </submittedName>
</protein>
<organism evidence="1 2">
    <name type="scientific">Hypsizygus marmoreus</name>
    <name type="common">White beech mushroom</name>
    <name type="synonym">Agaricus marmoreus</name>
    <dbReference type="NCBI Taxonomy" id="39966"/>
    <lineage>
        <taxon>Eukaryota</taxon>
        <taxon>Fungi</taxon>
        <taxon>Dikarya</taxon>
        <taxon>Basidiomycota</taxon>
        <taxon>Agaricomycotina</taxon>
        <taxon>Agaricomycetes</taxon>
        <taxon>Agaricomycetidae</taxon>
        <taxon>Agaricales</taxon>
        <taxon>Tricholomatineae</taxon>
        <taxon>Lyophyllaceae</taxon>
        <taxon>Hypsizygus</taxon>
    </lineage>
</organism>
<gene>
    <name evidence="1" type="ORF">Hypma_016593</name>
</gene>
<proteinExistence type="predicted"/>
<keyword evidence="2" id="KW-1185">Reference proteome</keyword>
<dbReference type="AlphaFoldDB" id="A0A369IYD7"/>
<evidence type="ECO:0000313" key="1">
    <source>
        <dbReference type="EMBL" id="RDB14779.1"/>
    </source>
</evidence>
<reference evidence="1" key="1">
    <citation type="submission" date="2018-04" db="EMBL/GenBank/DDBJ databases">
        <title>Whole genome sequencing of Hypsizygus marmoreus.</title>
        <authorList>
            <person name="Choi I.-G."/>
            <person name="Min B."/>
            <person name="Kim J.-G."/>
            <person name="Kim S."/>
            <person name="Oh Y.-L."/>
            <person name="Kong W.-S."/>
            <person name="Park H."/>
            <person name="Jeong J."/>
            <person name="Song E.-S."/>
        </authorList>
    </citation>
    <scope>NUCLEOTIDE SEQUENCE [LARGE SCALE GENOMIC DNA]</scope>
    <source>
        <strain evidence="1">51987-8</strain>
    </source>
</reference>
<name>A0A369IYD7_HYPMA</name>